<keyword evidence="13 20" id="KW-1015">Disulfide bond</keyword>
<feature type="binding site" evidence="18">
    <location>
        <position position="79"/>
    </location>
    <ligand>
        <name>Ca(2+)</name>
        <dbReference type="ChEBI" id="CHEBI:29108"/>
        <label>1</label>
    </ligand>
</feature>
<feature type="compositionally biased region" description="Basic residues" evidence="22">
    <location>
        <begin position="331"/>
        <end position="342"/>
    </location>
</feature>
<dbReference type="Gramene" id="Solyc11g039570.2.1">
    <property type="protein sequence ID" value="Solyc11g039570.2.1"/>
    <property type="gene ID" value="Solyc11g039570.2"/>
</dbReference>
<dbReference type="EnsemblPlants" id="Solyc11g039570.2.1">
    <property type="protein sequence ID" value="Solyc11g039570.2.1"/>
    <property type="gene ID" value="Solyc11g039570.2"/>
</dbReference>
<evidence type="ECO:0000256" key="6">
    <source>
        <dbReference type="ARBA" id="ARBA00022559"/>
    </source>
</evidence>
<protein>
    <recommendedName>
        <fullName evidence="4 21">Peroxidase</fullName>
        <ecNumber evidence="4 21">1.11.1.7</ecNumber>
    </recommendedName>
</protein>
<name>A0A3Q7IW37_SOLLC</name>
<evidence type="ECO:0000256" key="21">
    <source>
        <dbReference type="RuleBase" id="RU362060"/>
    </source>
</evidence>
<dbReference type="FunFam" id="1.10.420.10:FF:000007">
    <property type="entry name" value="Peroxidase"/>
    <property type="match status" value="1"/>
</dbReference>
<evidence type="ECO:0000256" key="13">
    <source>
        <dbReference type="ARBA" id="ARBA00023157"/>
    </source>
</evidence>
<dbReference type="PANTHER" id="PTHR31517:SF59">
    <property type="entry name" value="PEROXIDASE"/>
    <property type="match status" value="1"/>
</dbReference>
<feature type="region of interest" description="Disordered" evidence="22">
    <location>
        <begin position="325"/>
        <end position="361"/>
    </location>
</feature>
<keyword evidence="7 21" id="KW-0349">Heme</keyword>
<evidence type="ECO:0000313" key="24">
    <source>
        <dbReference type="EnsemblPlants" id="Solyc11g039570.2.1"/>
    </source>
</evidence>
<feature type="active site" description="Proton acceptor" evidence="16">
    <location>
        <position position="65"/>
    </location>
</feature>
<comment type="cofactor">
    <cofactor evidence="18 21">
        <name>Ca(2+)</name>
        <dbReference type="ChEBI" id="CHEBI:29108"/>
    </cofactor>
    <text evidence="18 21">Binds 2 calcium ions per subunit.</text>
</comment>
<comment type="function">
    <text evidence="2">Removal of H(2)O(2), oxidation of toxic reductants, biosynthesis and degradation of lignin, suberization, auxin catabolism, response to environmental stresses such as wounding, pathogen attack and oxidative stress. These functions might be dependent on each isozyme/isoform in each plant tissue.</text>
</comment>
<dbReference type="FunFam" id="1.10.520.10:FF:000008">
    <property type="entry name" value="Peroxidase"/>
    <property type="match status" value="1"/>
</dbReference>
<dbReference type="PROSITE" id="PS00435">
    <property type="entry name" value="PEROXIDASE_1"/>
    <property type="match status" value="1"/>
</dbReference>
<dbReference type="GO" id="GO:0042744">
    <property type="term" value="P:hydrogen peroxide catabolic process"/>
    <property type="evidence" value="ECO:0007669"/>
    <property type="project" value="UniProtKB-KW"/>
</dbReference>
<evidence type="ECO:0000256" key="22">
    <source>
        <dbReference type="SAM" id="MobiDB-lite"/>
    </source>
</evidence>
<keyword evidence="8 18" id="KW-0479">Metal-binding</keyword>
<dbReference type="InterPro" id="IPR033905">
    <property type="entry name" value="Secretory_peroxidase"/>
</dbReference>
<dbReference type="PROSITE" id="PS00436">
    <property type="entry name" value="PEROXIDASE_2"/>
    <property type="match status" value="1"/>
</dbReference>
<keyword evidence="10 18" id="KW-0106">Calcium</keyword>
<dbReference type="InParanoid" id="A0A3Q7IW37"/>
<dbReference type="GO" id="GO:0006979">
    <property type="term" value="P:response to oxidative stress"/>
    <property type="evidence" value="ECO:0007669"/>
    <property type="project" value="UniProtKB-UniRule"/>
</dbReference>
<feature type="disulfide bond" evidence="20">
    <location>
        <begin position="67"/>
        <end position="82"/>
    </location>
</feature>
<keyword evidence="6 21" id="KW-0575">Peroxidase</keyword>
<comment type="subcellular location">
    <subcellularLocation>
        <location evidence="21">Secreted</location>
    </subcellularLocation>
</comment>
<dbReference type="Proteomes" id="UP000004994">
    <property type="component" value="Chromosome 11"/>
</dbReference>
<dbReference type="InterPro" id="IPR000823">
    <property type="entry name" value="Peroxidase_pln"/>
</dbReference>
<dbReference type="PANTHER" id="PTHR31517">
    <property type="match status" value="1"/>
</dbReference>
<dbReference type="FunCoup" id="A0A3Q7IW37">
    <property type="interactions" value="326"/>
</dbReference>
<evidence type="ECO:0000256" key="3">
    <source>
        <dbReference type="ARBA" id="ARBA00006873"/>
    </source>
</evidence>
<dbReference type="PROSITE" id="PS50873">
    <property type="entry name" value="PEROXIDASE_4"/>
    <property type="match status" value="1"/>
</dbReference>
<keyword evidence="25" id="KW-1185">Reference proteome</keyword>
<evidence type="ECO:0000256" key="11">
    <source>
        <dbReference type="ARBA" id="ARBA00023002"/>
    </source>
</evidence>
<evidence type="ECO:0000259" key="23">
    <source>
        <dbReference type="PROSITE" id="PS50873"/>
    </source>
</evidence>
<dbReference type="InterPro" id="IPR002016">
    <property type="entry name" value="Haem_peroxidase"/>
</dbReference>
<dbReference type="SUPFAM" id="SSF48113">
    <property type="entry name" value="Heme-dependent peroxidases"/>
    <property type="match status" value="1"/>
</dbReference>
<evidence type="ECO:0000256" key="15">
    <source>
        <dbReference type="ARBA" id="ARBA00023324"/>
    </source>
</evidence>
<evidence type="ECO:0000256" key="16">
    <source>
        <dbReference type="PIRSR" id="PIRSR600823-1"/>
    </source>
</evidence>
<dbReference type="AlphaFoldDB" id="A0A3Q7IW37"/>
<evidence type="ECO:0000256" key="12">
    <source>
        <dbReference type="ARBA" id="ARBA00023004"/>
    </source>
</evidence>
<keyword evidence="11 21" id="KW-0560">Oxidoreductase</keyword>
<feature type="binding site" evidence="18">
    <location>
        <position position="85"/>
    </location>
    <ligand>
        <name>Ca(2+)</name>
        <dbReference type="ChEBI" id="CHEBI:29108"/>
        <label>1</label>
    </ligand>
</feature>
<evidence type="ECO:0000256" key="1">
    <source>
        <dbReference type="ARBA" id="ARBA00000189"/>
    </source>
</evidence>
<dbReference type="PRINTS" id="PR00461">
    <property type="entry name" value="PLPEROXIDASE"/>
</dbReference>
<evidence type="ECO:0000256" key="17">
    <source>
        <dbReference type="PIRSR" id="PIRSR600823-2"/>
    </source>
</evidence>
<evidence type="ECO:0000313" key="25">
    <source>
        <dbReference type="Proteomes" id="UP000004994"/>
    </source>
</evidence>
<dbReference type="GO" id="GO:0046872">
    <property type="term" value="F:metal ion binding"/>
    <property type="evidence" value="ECO:0007669"/>
    <property type="project" value="UniProtKB-UniRule"/>
</dbReference>
<organism evidence="24">
    <name type="scientific">Solanum lycopersicum</name>
    <name type="common">Tomato</name>
    <name type="synonym">Lycopersicon esculentum</name>
    <dbReference type="NCBI Taxonomy" id="4081"/>
    <lineage>
        <taxon>Eukaryota</taxon>
        <taxon>Viridiplantae</taxon>
        <taxon>Streptophyta</taxon>
        <taxon>Embryophyta</taxon>
        <taxon>Tracheophyta</taxon>
        <taxon>Spermatophyta</taxon>
        <taxon>Magnoliopsida</taxon>
        <taxon>eudicotyledons</taxon>
        <taxon>Gunneridae</taxon>
        <taxon>Pentapetalae</taxon>
        <taxon>asterids</taxon>
        <taxon>lamiids</taxon>
        <taxon>Solanales</taxon>
        <taxon>Solanaceae</taxon>
        <taxon>Solanoideae</taxon>
        <taxon>Solaneae</taxon>
        <taxon>Solanum</taxon>
        <taxon>Solanum subgen. Lycopersicon</taxon>
    </lineage>
</organism>
<comment type="similarity">
    <text evidence="21">Belongs to the peroxidase family. Classical plant (class III) peroxidase subfamily.</text>
</comment>
<feature type="binding site" evidence="18">
    <location>
        <position position="83"/>
    </location>
    <ligand>
        <name>Ca(2+)</name>
        <dbReference type="ChEBI" id="CHEBI:29108"/>
        <label>1</label>
    </ligand>
</feature>
<feature type="site" description="Transition state stabilizer" evidence="19">
    <location>
        <position position="61"/>
    </location>
</feature>
<dbReference type="OMA" id="FICYFFH"/>
<evidence type="ECO:0000256" key="20">
    <source>
        <dbReference type="PIRSR" id="PIRSR600823-5"/>
    </source>
</evidence>
<feature type="binding site" evidence="17">
    <location>
        <position position="171"/>
    </location>
    <ligand>
        <name>substrate</name>
    </ligand>
</feature>
<dbReference type="InterPro" id="IPR019793">
    <property type="entry name" value="Peroxidases_heam-ligand_BS"/>
</dbReference>
<evidence type="ECO:0000256" key="10">
    <source>
        <dbReference type="ARBA" id="ARBA00022837"/>
    </source>
</evidence>
<feature type="binding site" description="axial binding residue" evidence="18">
    <location>
        <position position="201"/>
    </location>
    <ligand>
        <name>heme b</name>
        <dbReference type="ChEBI" id="CHEBI:60344"/>
    </ligand>
    <ligandPart>
        <name>Fe</name>
        <dbReference type="ChEBI" id="CHEBI:18248"/>
    </ligandPart>
</feature>
<dbReference type="InterPro" id="IPR010255">
    <property type="entry name" value="Haem_peroxidase_sf"/>
</dbReference>
<feature type="disulfide bond" evidence="20">
    <location>
        <begin position="131"/>
        <end position="322"/>
    </location>
</feature>
<evidence type="ECO:0000256" key="2">
    <source>
        <dbReference type="ARBA" id="ARBA00002322"/>
    </source>
</evidence>
<feature type="binding site" evidence="18">
    <location>
        <position position="254"/>
    </location>
    <ligand>
        <name>Ca(2+)</name>
        <dbReference type="ChEBI" id="CHEBI:29108"/>
        <label>2</label>
    </ligand>
</feature>
<evidence type="ECO:0000256" key="14">
    <source>
        <dbReference type="ARBA" id="ARBA00023180"/>
    </source>
</evidence>
<feature type="binding site" evidence="18">
    <location>
        <position position="99"/>
    </location>
    <ligand>
        <name>Ca(2+)</name>
        <dbReference type="ChEBI" id="CHEBI:29108"/>
        <label>1</label>
    </ligand>
</feature>
<feature type="domain" description="Plant heme peroxidase family profile" evidence="23">
    <location>
        <begin position="24"/>
        <end position="326"/>
    </location>
</feature>
<dbReference type="GO" id="GO:0006950">
    <property type="term" value="P:response to stress"/>
    <property type="evidence" value="ECO:0000318"/>
    <property type="project" value="GO_Central"/>
</dbReference>
<evidence type="ECO:0000256" key="4">
    <source>
        <dbReference type="ARBA" id="ARBA00012313"/>
    </source>
</evidence>
<comment type="similarity">
    <text evidence="3">Belongs to the peroxidase family. Ascorbate peroxidase subfamily.</text>
</comment>
<dbReference type="InterPro" id="IPR019794">
    <property type="entry name" value="Peroxidases_AS"/>
</dbReference>
<keyword evidence="15 21" id="KW-0376">Hydrogen peroxide</keyword>
<dbReference type="Gene3D" id="1.10.420.10">
    <property type="entry name" value="Peroxidase, domain 2"/>
    <property type="match status" value="1"/>
</dbReference>
<accession>A0A3Q7IW37</accession>
<dbReference type="GO" id="GO:0020037">
    <property type="term" value="F:heme binding"/>
    <property type="evidence" value="ECO:0007669"/>
    <property type="project" value="UniProtKB-UniRule"/>
</dbReference>
<dbReference type="STRING" id="4081.A0A3Q7IW37"/>
<dbReference type="PaxDb" id="4081-Solyc11g039570.1.1"/>
<feature type="binding site" evidence="18">
    <location>
        <position position="81"/>
    </location>
    <ligand>
        <name>Ca(2+)</name>
        <dbReference type="ChEBI" id="CHEBI:29108"/>
        <label>1</label>
    </ligand>
</feature>
<evidence type="ECO:0000256" key="7">
    <source>
        <dbReference type="ARBA" id="ARBA00022617"/>
    </source>
</evidence>
<feature type="disulfide bond" evidence="20">
    <location>
        <begin position="34"/>
        <end position="125"/>
    </location>
</feature>
<dbReference type="GO" id="GO:0140825">
    <property type="term" value="F:lactoperoxidase activity"/>
    <property type="evidence" value="ECO:0007669"/>
    <property type="project" value="UniProtKB-EC"/>
</dbReference>
<feature type="binding site" evidence="18">
    <location>
        <position position="246"/>
    </location>
    <ligand>
        <name>Ca(2+)</name>
        <dbReference type="ChEBI" id="CHEBI:29108"/>
        <label>2</label>
    </ligand>
</feature>
<evidence type="ECO:0000256" key="18">
    <source>
        <dbReference type="PIRSR" id="PIRSR600823-3"/>
    </source>
</evidence>
<feature type="binding site" evidence="18">
    <location>
        <position position="66"/>
    </location>
    <ligand>
        <name>Ca(2+)</name>
        <dbReference type="ChEBI" id="CHEBI:29108"/>
        <label>1</label>
    </ligand>
</feature>
<comment type="cofactor">
    <cofactor evidence="18 21">
        <name>heme b</name>
        <dbReference type="ChEBI" id="CHEBI:60344"/>
    </cofactor>
    <text evidence="18 21">Binds 1 heme b (iron(II)-protoporphyrin IX) group per subunit.</text>
</comment>
<comment type="catalytic activity">
    <reaction evidence="1 21">
        <text>2 a phenolic donor + H2O2 = 2 a phenolic radical donor + 2 H2O</text>
        <dbReference type="Rhea" id="RHEA:56136"/>
        <dbReference type="ChEBI" id="CHEBI:15377"/>
        <dbReference type="ChEBI" id="CHEBI:16240"/>
        <dbReference type="ChEBI" id="CHEBI:139520"/>
        <dbReference type="ChEBI" id="CHEBI:139521"/>
        <dbReference type="EC" id="1.11.1.7"/>
    </reaction>
</comment>
<reference evidence="24" key="1">
    <citation type="journal article" date="2012" name="Nature">
        <title>The tomato genome sequence provides insights into fleshy fruit evolution.</title>
        <authorList>
            <consortium name="Tomato Genome Consortium"/>
        </authorList>
    </citation>
    <scope>NUCLEOTIDE SEQUENCE [LARGE SCALE GENOMIC DNA]</scope>
    <source>
        <strain evidence="24">cv. Heinz 1706</strain>
    </source>
</reference>
<sequence length="361" mass="40186">MEKKIIQLLFICYFFHELIIVSSALQVGFYAKKCRAAESIVQQEVQRSFSTDRSITAALLRMYFHDCFVRVRNNIVYFVQGCDASILIDSKNTGNKQSEKDAGPNQSVRGYEVIDRIKSRVESACPSTVSCADIIALATRDSVALAGGPKYNIPTGRRDGLISNPSEVNLPGPSLTVEEALKFFTNKGFSLNDMVTLLGAHTVGITHCSLIQDRISRFDGSIDSNLFTRLSKTCAARNNDPSVFLDQSTSFIVDNEFYKQIRLKKGLLKIDQQLASDRSSAGIVENFSINPKAFQQAFANALIKLGNTQVLEGKFGEIRKNCRAFNPPAQQKKRQPRKKSFRPKNPPPRKGSKFSIPFIAP</sequence>
<keyword evidence="14" id="KW-0325">Glycoprotein</keyword>
<keyword evidence="5 21" id="KW-0964">Secreted</keyword>
<dbReference type="CDD" id="cd00693">
    <property type="entry name" value="secretory_peroxidase"/>
    <property type="match status" value="1"/>
</dbReference>
<feature type="disulfide bond" evidence="20">
    <location>
        <begin position="208"/>
        <end position="234"/>
    </location>
</feature>
<keyword evidence="9" id="KW-0732">Signal</keyword>
<proteinExistence type="inferred from homology"/>
<keyword evidence="12 18" id="KW-0408">Iron</keyword>
<dbReference type="PRINTS" id="PR00458">
    <property type="entry name" value="PEROXIDASE"/>
</dbReference>
<feature type="binding site" evidence="18">
    <location>
        <position position="202"/>
    </location>
    <ligand>
        <name>Ca(2+)</name>
        <dbReference type="ChEBI" id="CHEBI:29108"/>
        <label>2</label>
    </ligand>
</feature>
<dbReference type="GO" id="GO:0009505">
    <property type="term" value="C:plant-type cell wall"/>
    <property type="evidence" value="ECO:0000318"/>
    <property type="project" value="GO_Central"/>
</dbReference>
<evidence type="ECO:0000256" key="19">
    <source>
        <dbReference type="PIRSR" id="PIRSR600823-4"/>
    </source>
</evidence>
<evidence type="ECO:0000256" key="8">
    <source>
        <dbReference type="ARBA" id="ARBA00022723"/>
    </source>
</evidence>
<dbReference type="Gene3D" id="1.10.520.10">
    <property type="match status" value="1"/>
</dbReference>
<evidence type="ECO:0000256" key="5">
    <source>
        <dbReference type="ARBA" id="ARBA00022525"/>
    </source>
</evidence>
<feature type="binding site" evidence="18">
    <location>
        <position position="249"/>
    </location>
    <ligand>
        <name>Ca(2+)</name>
        <dbReference type="ChEBI" id="CHEBI:29108"/>
        <label>2</label>
    </ligand>
</feature>
<dbReference type="GO" id="GO:0004601">
    <property type="term" value="F:peroxidase activity"/>
    <property type="evidence" value="ECO:0000318"/>
    <property type="project" value="GO_Central"/>
</dbReference>
<dbReference type="Pfam" id="PF00141">
    <property type="entry name" value="peroxidase"/>
    <property type="match status" value="1"/>
</dbReference>
<reference evidence="24" key="2">
    <citation type="submission" date="2019-01" db="UniProtKB">
        <authorList>
            <consortium name="EnsemblPlants"/>
        </authorList>
    </citation>
    <scope>IDENTIFICATION</scope>
    <source>
        <strain evidence="24">cv. Heinz 1706</strain>
    </source>
</reference>
<dbReference type="GO" id="GO:0005576">
    <property type="term" value="C:extracellular region"/>
    <property type="evidence" value="ECO:0007669"/>
    <property type="project" value="UniProtKB-SubCell"/>
</dbReference>
<dbReference type="EC" id="1.11.1.7" evidence="4 21"/>
<evidence type="ECO:0000256" key="9">
    <source>
        <dbReference type="ARBA" id="ARBA00022729"/>
    </source>
</evidence>